<dbReference type="InterPro" id="IPR009081">
    <property type="entry name" value="PP-bd_ACP"/>
</dbReference>
<dbReference type="InParanoid" id="B4CZX4"/>
<comment type="caution">
    <text evidence="2">The sequence shown here is derived from an EMBL/GenBank/DDBJ whole genome shotgun (WGS) entry which is preliminary data.</text>
</comment>
<feature type="domain" description="Carrier" evidence="1">
    <location>
        <begin position="1"/>
        <end position="74"/>
    </location>
</feature>
<organism evidence="2 3">
    <name type="scientific">Chthoniobacter flavus Ellin428</name>
    <dbReference type="NCBI Taxonomy" id="497964"/>
    <lineage>
        <taxon>Bacteria</taxon>
        <taxon>Pseudomonadati</taxon>
        <taxon>Verrucomicrobiota</taxon>
        <taxon>Spartobacteria</taxon>
        <taxon>Chthoniobacterales</taxon>
        <taxon>Chthoniobacteraceae</taxon>
        <taxon>Chthoniobacter</taxon>
    </lineage>
</organism>
<name>B4CZX4_9BACT</name>
<dbReference type="Gene3D" id="1.10.1200.10">
    <property type="entry name" value="ACP-like"/>
    <property type="match status" value="1"/>
</dbReference>
<dbReference type="STRING" id="497964.CfE428DRAFT_2212"/>
<dbReference type="AlphaFoldDB" id="B4CZX4"/>
<dbReference type="eggNOG" id="COG0236">
    <property type="taxonomic scope" value="Bacteria"/>
</dbReference>
<protein>
    <recommendedName>
        <fullName evidence="1">Carrier domain-containing protein</fullName>
    </recommendedName>
</protein>
<sequence length="76" mass="8273">MNDKLLQILADTLGVDVGTLNEETSMENTAAWDSVAHLNLVLSLEQSFGQRFSPDEFMQMQSVAAIRRALAAHGAP</sequence>
<evidence type="ECO:0000259" key="1">
    <source>
        <dbReference type="PROSITE" id="PS50075"/>
    </source>
</evidence>
<dbReference type="PROSITE" id="PS50075">
    <property type="entry name" value="CARRIER"/>
    <property type="match status" value="1"/>
</dbReference>
<dbReference type="InterPro" id="IPR036736">
    <property type="entry name" value="ACP-like_sf"/>
</dbReference>
<reference evidence="2 3" key="1">
    <citation type="journal article" date="2011" name="J. Bacteriol.">
        <title>Genome sequence of Chthoniobacter flavus Ellin428, an aerobic heterotrophic soil bacterium.</title>
        <authorList>
            <person name="Kant R."/>
            <person name="van Passel M.W."/>
            <person name="Palva A."/>
            <person name="Lucas S."/>
            <person name="Lapidus A."/>
            <person name="Glavina Del Rio T."/>
            <person name="Dalin E."/>
            <person name="Tice H."/>
            <person name="Bruce D."/>
            <person name="Goodwin L."/>
            <person name="Pitluck S."/>
            <person name="Larimer F.W."/>
            <person name="Land M.L."/>
            <person name="Hauser L."/>
            <person name="Sangwan P."/>
            <person name="de Vos W.M."/>
            <person name="Janssen P.H."/>
            <person name="Smidt H."/>
        </authorList>
    </citation>
    <scope>NUCLEOTIDE SEQUENCE [LARGE SCALE GENOMIC DNA]</scope>
    <source>
        <strain evidence="2 3">Ellin428</strain>
    </source>
</reference>
<dbReference type="Pfam" id="PF00550">
    <property type="entry name" value="PP-binding"/>
    <property type="match status" value="1"/>
</dbReference>
<dbReference type="Proteomes" id="UP000005824">
    <property type="component" value="Unassembled WGS sequence"/>
</dbReference>
<dbReference type="RefSeq" id="WP_006979537.1">
    <property type="nucleotide sequence ID" value="NZ_ABVL01000005.1"/>
</dbReference>
<dbReference type="SUPFAM" id="SSF47336">
    <property type="entry name" value="ACP-like"/>
    <property type="match status" value="1"/>
</dbReference>
<evidence type="ECO:0000313" key="2">
    <source>
        <dbReference type="EMBL" id="EDY20288.1"/>
    </source>
</evidence>
<dbReference type="EMBL" id="ABVL01000005">
    <property type="protein sequence ID" value="EDY20288.1"/>
    <property type="molecule type" value="Genomic_DNA"/>
</dbReference>
<keyword evidence="3" id="KW-1185">Reference proteome</keyword>
<gene>
    <name evidence="2" type="ORF">CfE428DRAFT_2212</name>
</gene>
<proteinExistence type="predicted"/>
<evidence type="ECO:0000313" key="3">
    <source>
        <dbReference type="Proteomes" id="UP000005824"/>
    </source>
</evidence>
<accession>B4CZX4</accession>